<name>A0ABU2V9G2_9ACTN</name>
<sequence length="205" mass="21812">MTEPGDPRFGATHRRFVIPTVISRATIGGSTCQIVVGVLSSGSATQRSQRGELRAELLRIALRGQGLADPCTVGVEHDANGAPALSSPHIGSVSFSYDGIWAVVAISPSEGRIGVDIQMPRRVSPTVLRRFAPDLATRADDKSTYSEFARRWAAREAASKAAGTGLRGELLRTVLPVARAGRDFGATYTVLDGWTFPALSLAHKD</sequence>
<evidence type="ECO:0000256" key="1">
    <source>
        <dbReference type="ARBA" id="ARBA00022679"/>
    </source>
</evidence>
<evidence type="ECO:0000313" key="4">
    <source>
        <dbReference type="Proteomes" id="UP001183824"/>
    </source>
</evidence>
<dbReference type="InterPro" id="IPR008278">
    <property type="entry name" value="4-PPantetheinyl_Trfase_dom"/>
</dbReference>
<dbReference type="Proteomes" id="UP001183824">
    <property type="component" value="Unassembled WGS sequence"/>
</dbReference>
<dbReference type="RefSeq" id="WP_311714924.1">
    <property type="nucleotide sequence ID" value="NZ_JAVREZ010000005.1"/>
</dbReference>
<evidence type="ECO:0000313" key="3">
    <source>
        <dbReference type="EMBL" id="MDT0481885.1"/>
    </source>
</evidence>
<dbReference type="InterPro" id="IPR037143">
    <property type="entry name" value="4-PPantetheinyl_Trfase_dom_sf"/>
</dbReference>
<keyword evidence="1 3" id="KW-0808">Transferase</keyword>
<evidence type="ECO:0000259" key="2">
    <source>
        <dbReference type="Pfam" id="PF01648"/>
    </source>
</evidence>
<dbReference type="EMBL" id="JAVREZ010000005">
    <property type="protein sequence ID" value="MDT0481885.1"/>
    <property type="molecule type" value="Genomic_DNA"/>
</dbReference>
<comment type="caution">
    <text evidence="3">The sequence shown here is derived from an EMBL/GenBank/DDBJ whole genome shotgun (WGS) entry which is preliminary data.</text>
</comment>
<dbReference type="GO" id="GO:0016740">
    <property type="term" value="F:transferase activity"/>
    <property type="evidence" value="ECO:0007669"/>
    <property type="project" value="UniProtKB-KW"/>
</dbReference>
<proteinExistence type="predicted"/>
<dbReference type="SUPFAM" id="SSF56214">
    <property type="entry name" value="4'-phosphopantetheinyl transferase"/>
    <property type="match status" value="1"/>
</dbReference>
<reference evidence="4" key="1">
    <citation type="submission" date="2023-07" db="EMBL/GenBank/DDBJ databases">
        <title>30 novel species of actinomycetes from the DSMZ collection.</title>
        <authorList>
            <person name="Nouioui I."/>
        </authorList>
    </citation>
    <scope>NUCLEOTIDE SEQUENCE [LARGE SCALE GENOMIC DNA]</scope>
    <source>
        <strain evidence="4">DSM 41640</strain>
    </source>
</reference>
<gene>
    <name evidence="3" type="ORF">RNB18_17065</name>
</gene>
<accession>A0ABU2V9G2</accession>
<feature type="domain" description="4'-phosphopantetheinyl transferase" evidence="2">
    <location>
        <begin position="112"/>
        <end position="168"/>
    </location>
</feature>
<protein>
    <submittedName>
        <fullName evidence="3">4'-phosphopantetheinyl transferase superfamily protein</fullName>
    </submittedName>
</protein>
<keyword evidence="4" id="KW-1185">Reference proteome</keyword>
<dbReference type="Gene3D" id="3.90.470.20">
    <property type="entry name" value="4'-phosphopantetheinyl transferase domain"/>
    <property type="match status" value="1"/>
</dbReference>
<organism evidence="3 4">
    <name type="scientific">Streptomyces doebereineriae</name>
    <dbReference type="NCBI Taxonomy" id="3075528"/>
    <lineage>
        <taxon>Bacteria</taxon>
        <taxon>Bacillati</taxon>
        <taxon>Actinomycetota</taxon>
        <taxon>Actinomycetes</taxon>
        <taxon>Kitasatosporales</taxon>
        <taxon>Streptomycetaceae</taxon>
        <taxon>Streptomyces</taxon>
    </lineage>
</organism>
<dbReference type="Pfam" id="PF01648">
    <property type="entry name" value="ACPS"/>
    <property type="match status" value="1"/>
</dbReference>